<keyword evidence="3" id="KW-1185">Reference proteome</keyword>
<sequence>MTAKFTISLPDDLAEAVRAHGNASGYIAEAVRMRQRLDATRKALAAVGVEEVPREEYERIARSVAEADARRADPERRRRLDARLAELARRER</sequence>
<dbReference type="EMBL" id="BONI01000010">
    <property type="protein sequence ID" value="GIG04974.1"/>
    <property type="molecule type" value="Genomic_DNA"/>
</dbReference>
<comment type="caution">
    <text evidence="2">The sequence shown here is derived from an EMBL/GenBank/DDBJ whole genome shotgun (WGS) entry which is preliminary data.</text>
</comment>
<evidence type="ECO:0000259" key="1">
    <source>
        <dbReference type="PROSITE" id="PS51231"/>
    </source>
</evidence>
<dbReference type="PROSITE" id="PS51231">
    <property type="entry name" value="DAD"/>
    <property type="match status" value="1"/>
</dbReference>
<dbReference type="InterPro" id="IPR014767">
    <property type="entry name" value="DAD_dom"/>
</dbReference>
<organism evidence="2 3">
    <name type="scientific">Catellatospora coxensis</name>
    <dbReference type="NCBI Taxonomy" id="310354"/>
    <lineage>
        <taxon>Bacteria</taxon>
        <taxon>Bacillati</taxon>
        <taxon>Actinomycetota</taxon>
        <taxon>Actinomycetes</taxon>
        <taxon>Micromonosporales</taxon>
        <taxon>Micromonosporaceae</taxon>
        <taxon>Catellatospora</taxon>
    </lineage>
</organism>
<evidence type="ECO:0000313" key="2">
    <source>
        <dbReference type="EMBL" id="GIG04974.1"/>
    </source>
</evidence>
<dbReference type="AlphaFoldDB" id="A0A8J3KX27"/>
<protein>
    <recommendedName>
        <fullName evidence="1">DAD domain-containing protein</fullName>
    </recommendedName>
</protein>
<proteinExistence type="predicted"/>
<gene>
    <name evidence="2" type="ORF">Cco03nite_16740</name>
</gene>
<dbReference type="Proteomes" id="UP000630887">
    <property type="component" value="Unassembled WGS sequence"/>
</dbReference>
<evidence type="ECO:0000313" key="3">
    <source>
        <dbReference type="Proteomes" id="UP000630887"/>
    </source>
</evidence>
<dbReference type="RefSeq" id="WP_203690662.1">
    <property type="nucleotide sequence ID" value="NZ_BAAALC010000007.1"/>
</dbReference>
<feature type="domain" description="DAD" evidence="1">
    <location>
        <begin position="50"/>
        <end position="82"/>
    </location>
</feature>
<name>A0A8J3KX27_9ACTN</name>
<reference evidence="2 3" key="1">
    <citation type="submission" date="2021-01" db="EMBL/GenBank/DDBJ databases">
        <title>Whole genome shotgun sequence of Catellatospora coxensis NBRC 107359.</title>
        <authorList>
            <person name="Komaki H."/>
            <person name="Tamura T."/>
        </authorList>
    </citation>
    <scope>NUCLEOTIDE SEQUENCE [LARGE SCALE GENOMIC DNA]</scope>
    <source>
        <strain evidence="2 3">NBRC 107359</strain>
    </source>
</reference>
<accession>A0A8J3KX27</accession>